<keyword evidence="3 5" id="KW-0687">Ribonucleoprotein</keyword>
<keyword evidence="4" id="KW-0963">Cytoplasm</keyword>
<dbReference type="Pfam" id="PF13083">
    <property type="entry name" value="KH_KhpA-B"/>
    <property type="match status" value="1"/>
</dbReference>
<dbReference type="SUPFAM" id="SSF54565">
    <property type="entry name" value="Ribosomal protein S16"/>
    <property type="match status" value="1"/>
</dbReference>
<evidence type="ECO:0000256" key="2">
    <source>
        <dbReference type="ARBA" id="ARBA00022980"/>
    </source>
</evidence>
<sequence>MAVKIRLKRLGKIRAPYYRIVVADSRTKRDGRVIEEIGKYHPTEDPSFIEVNSERAQYWLSVGAQPTEQVTALLKLTGDWGTFKGEKDAKSTVQGRSAKVEFQADEKKKPVLKPKADKPAPKAEEAPAAAPVAEEAPAADADAAGATGDDVAADESTAAVETPAERAEAAADAAEPEVTPSPRQSPTPKRPSTTPRAPATRSSSVVLASALEHLVKGIVDHPDDVRVDSSETSRGELLEVRVHPDDLGRVIGRAGRTAKALRTLVTALADGRRVRVDVVDTDEA</sequence>
<gene>
    <name evidence="4" type="primary">khpA</name>
    <name evidence="5" type="synonym">rpsP</name>
    <name evidence="7" type="ORF">GCM10025881_07890</name>
</gene>
<dbReference type="SUPFAM" id="SSF54814">
    <property type="entry name" value="Prokaryotic type KH domain (KH-domain type II)"/>
    <property type="match status" value="1"/>
</dbReference>
<dbReference type="NCBIfam" id="NF011093">
    <property type="entry name" value="PRK14520.1"/>
    <property type="match status" value="1"/>
</dbReference>
<evidence type="ECO:0000256" key="1">
    <source>
        <dbReference type="ARBA" id="ARBA00022884"/>
    </source>
</evidence>
<dbReference type="NCBIfam" id="TIGR00002">
    <property type="entry name" value="S16"/>
    <property type="match status" value="1"/>
</dbReference>
<dbReference type="CDD" id="cd22533">
    <property type="entry name" value="KH-II_YlqC-like"/>
    <property type="match status" value="1"/>
</dbReference>
<evidence type="ECO:0000313" key="8">
    <source>
        <dbReference type="Proteomes" id="UP001157034"/>
    </source>
</evidence>
<dbReference type="Gene3D" id="3.30.1320.10">
    <property type="match status" value="1"/>
</dbReference>
<comment type="caution">
    <text evidence="7">The sequence shown here is derived from an EMBL/GenBank/DDBJ whole genome shotgun (WGS) entry which is preliminary data.</text>
</comment>
<dbReference type="HAMAP" id="MF_00088">
    <property type="entry name" value="KhpA"/>
    <property type="match status" value="1"/>
</dbReference>
<keyword evidence="8" id="KW-1185">Reference proteome</keyword>
<dbReference type="PANTHER" id="PTHR12919:SF20">
    <property type="entry name" value="SMALL RIBOSOMAL SUBUNIT PROTEIN BS16M"/>
    <property type="match status" value="1"/>
</dbReference>
<dbReference type="HAMAP" id="MF_00385">
    <property type="entry name" value="Ribosomal_bS16"/>
    <property type="match status" value="1"/>
</dbReference>
<name>A0ABQ6K323_9MICO</name>
<evidence type="ECO:0000256" key="5">
    <source>
        <dbReference type="HAMAP-Rule" id="MF_00385"/>
    </source>
</evidence>
<keyword evidence="1 4" id="KW-0694">RNA-binding</keyword>
<dbReference type="PROSITE" id="PS00732">
    <property type="entry name" value="RIBOSOMAL_S16"/>
    <property type="match status" value="1"/>
</dbReference>
<dbReference type="InterPro" id="IPR023803">
    <property type="entry name" value="Ribosomal_bS16_dom_sf"/>
</dbReference>
<dbReference type="InterPro" id="IPR000307">
    <property type="entry name" value="Ribosomal_bS16"/>
</dbReference>
<accession>A0ABQ6K323</accession>
<dbReference type="PANTHER" id="PTHR12919">
    <property type="entry name" value="30S RIBOSOMAL PROTEIN S16"/>
    <property type="match status" value="1"/>
</dbReference>
<dbReference type="Pfam" id="PF00886">
    <property type="entry name" value="Ribosomal_S16"/>
    <property type="match status" value="1"/>
</dbReference>
<dbReference type="EMBL" id="BSVB01000001">
    <property type="protein sequence ID" value="GMA93965.1"/>
    <property type="molecule type" value="Genomic_DNA"/>
</dbReference>
<evidence type="ECO:0000313" key="7">
    <source>
        <dbReference type="EMBL" id="GMA93965.1"/>
    </source>
</evidence>
<organism evidence="7 8">
    <name type="scientific">Pseudolysinimonas kribbensis</name>
    <dbReference type="NCBI Taxonomy" id="433641"/>
    <lineage>
        <taxon>Bacteria</taxon>
        <taxon>Bacillati</taxon>
        <taxon>Actinomycetota</taxon>
        <taxon>Actinomycetes</taxon>
        <taxon>Micrococcales</taxon>
        <taxon>Microbacteriaceae</taxon>
        <taxon>Pseudolysinimonas</taxon>
    </lineage>
</organism>
<dbReference type="InterPro" id="IPR009019">
    <property type="entry name" value="KH_sf_prok-type"/>
</dbReference>
<dbReference type="InterPro" id="IPR015946">
    <property type="entry name" value="KH_dom-like_a/b"/>
</dbReference>
<evidence type="ECO:0000256" key="3">
    <source>
        <dbReference type="ARBA" id="ARBA00023274"/>
    </source>
</evidence>
<feature type="compositionally biased region" description="Low complexity" evidence="6">
    <location>
        <begin position="126"/>
        <end position="162"/>
    </location>
</feature>
<feature type="compositionally biased region" description="Low complexity" evidence="6">
    <location>
        <begin position="190"/>
        <end position="204"/>
    </location>
</feature>
<dbReference type="NCBIfam" id="NF002761">
    <property type="entry name" value="PRK02821.1"/>
    <property type="match status" value="1"/>
</dbReference>
<dbReference type="InterPro" id="IPR020627">
    <property type="entry name" value="KhpA"/>
</dbReference>
<keyword evidence="2 5" id="KW-0689">Ribosomal protein</keyword>
<evidence type="ECO:0000256" key="6">
    <source>
        <dbReference type="SAM" id="MobiDB-lite"/>
    </source>
</evidence>
<comment type="function">
    <text evidence="4">A probable RNA-binding protein.</text>
</comment>
<reference evidence="8" key="1">
    <citation type="journal article" date="2019" name="Int. J. Syst. Evol. Microbiol.">
        <title>The Global Catalogue of Microorganisms (GCM) 10K type strain sequencing project: providing services to taxonomists for standard genome sequencing and annotation.</title>
        <authorList>
            <consortium name="The Broad Institute Genomics Platform"/>
            <consortium name="The Broad Institute Genome Sequencing Center for Infectious Disease"/>
            <person name="Wu L."/>
            <person name="Ma J."/>
        </authorList>
    </citation>
    <scope>NUCLEOTIDE SEQUENCE [LARGE SCALE GENOMIC DNA]</scope>
    <source>
        <strain evidence="8">NBRC 108894</strain>
    </source>
</reference>
<dbReference type="InterPro" id="IPR020592">
    <property type="entry name" value="Ribosomal_bS16_CS"/>
</dbReference>
<feature type="compositionally biased region" description="Low complexity" evidence="6">
    <location>
        <begin position="170"/>
        <end position="182"/>
    </location>
</feature>
<feature type="region of interest" description="Disordered" evidence="6">
    <location>
        <begin position="87"/>
        <end position="205"/>
    </location>
</feature>
<evidence type="ECO:0000256" key="4">
    <source>
        <dbReference type="HAMAP-Rule" id="MF_00088"/>
    </source>
</evidence>
<comment type="similarity">
    <text evidence="4">Belongs to the KhpA RNA-binding protein family.</text>
</comment>
<comment type="similarity">
    <text evidence="5">Belongs to the bacterial ribosomal protein bS16 family.</text>
</comment>
<dbReference type="PROSITE" id="PS50084">
    <property type="entry name" value="KH_TYPE_1"/>
    <property type="match status" value="1"/>
</dbReference>
<proteinExistence type="inferred from homology"/>
<feature type="compositionally biased region" description="Basic and acidic residues" evidence="6">
    <location>
        <begin position="98"/>
        <end position="125"/>
    </location>
</feature>
<comment type="subcellular location">
    <subcellularLocation>
        <location evidence="4">Cytoplasm</location>
    </subcellularLocation>
</comment>
<dbReference type="Proteomes" id="UP001157034">
    <property type="component" value="Unassembled WGS sequence"/>
</dbReference>
<dbReference type="Gene3D" id="3.30.300.20">
    <property type="match status" value="1"/>
</dbReference>
<protein>
    <recommendedName>
        <fullName evidence="4 5">Multifunctional fusion protein</fullName>
    </recommendedName>
    <domain>
        <recommendedName>
            <fullName evidence="4">RNA-binding protein KhpA</fullName>
        </recommendedName>
        <alternativeName>
            <fullName evidence="4">KH-domain protein A</fullName>
        </alternativeName>
    </domain>
    <domain>
        <recommendedName>
            <fullName evidence="5">Small ribosomal subunit protein bS16</fullName>
        </recommendedName>
    </domain>
</protein>